<accession>A0A3B6DP43</accession>
<organism evidence="1">
    <name type="scientific">Triticum aestivum</name>
    <name type="common">Wheat</name>
    <dbReference type="NCBI Taxonomy" id="4565"/>
    <lineage>
        <taxon>Eukaryota</taxon>
        <taxon>Viridiplantae</taxon>
        <taxon>Streptophyta</taxon>
        <taxon>Embryophyta</taxon>
        <taxon>Tracheophyta</taxon>
        <taxon>Spermatophyta</taxon>
        <taxon>Magnoliopsida</taxon>
        <taxon>Liliopsida</taxon>
        <taxon>Poales</taxon>
        <taxon>Poaceae</taxon>
        <taxon>BOP clade</taxon>
        <taxon>Pooideae</taxon>
        <taxon>Triticodae</taxon>
        <taxon>Triticeae</taxon>
        <taxon>Triticinae</taxon>
        <taxon>Triticum</taxon>
    </lineage>
</organism>
<dbReference type="Proteomes" id="UP000019116">
    <property type="component" value="Chromosome 2D"/>
</dbReference>
<protein>
    <submittedName>
        <fullName evidence="1">Uncharacterized protein</fullName>
    </submittedName>
</protein>
<reference evidence="1" key="1">
    <citation type="submission" date="2018-08" db="EMBL/GenBank/DDBJ databases">
        <authorList>
            <person name="Rossello M."/>
        </authorList>
    </citation>
    <scope>NUCLEOTIDE SEQUENCE [LARGE SCALE GENOMIC DNA]</scope>
    <source>
        <strain evidence="1">cv. Chinese Spring</strain>
    </source>
</reference>
<evidence type="ECO:0000313" key="1">
    <source>
        <dbReference type="EnsemblPlants" id="TraesCS2D02G567900.1.cds1"/>
    </source>
</evidence>
<sequence>MSSFTALGTVSPFNSSSFNAGSLSIPDRESILVNDQMILSSLLAAPLSNLISVMLVPSTWKFLRFLNLPLLKTSLLSVYALCRSLRHSKFSSSARTFRSSWLSKVPVRVTLASCFPFSENILRSCPFCAPVLSLILSLSRTLGQSSFRQRAAGVPLCLGMSRVIDRKRRDWVRRSLIASSNGWRSLSLLIATPSFLS</sequence>
<keyword evidence="2" id="KW-1185">Reference proteome</keyword>
<dbReference type="Gramene" id="TraesCS2D02G567900.1">
    <property type="protein sequence ID" value="TraesCS2D02G567900.1.cds1"/>
    <property type="gene ID" value="TraesCS2D02G567900"/>
</dbReference>
<name>A0A3B6DP43_WHEAT</name>
<reference evidence="1" key="2">
    <citation type="submission" date="2018-10" db="UniProtKB">
        <authorList>
            <consortium name="EnsemblPlants"/>
        </authorList>
    </citation>
    <scope>IDENTIFICATION</scope>
</reference>
<proteinExistence type="predicted"/>
<evidence type="ECO:0000313" key="2">
    <source>
        <dbReference type="Proteomes" id="UP000019116"/>
    </source>
</evidence>
<dbReference type="AlphaFoldDB" id="A0A3B6DP43"/>
<dbReference type="EnsemblPlants" id="TraesCS2D02G567900.1">
    <property type="protein sequence ID" value="TraesCS2D02G567900.1.cds1"/>
    <property type="gene ID" value="TraesCS2D02G567900"/>
</dbReference>
<dbReference type="Gramene" id="TraesCS2D03G1340400.1">
    <property type="protein sequence ID" value="TraesCS2D03G1340400.1.CDS1"/>
    <property type="gene ID" value="TraesCS2D03G1340400"/>
</dbReference>